<gene>
    <name evidence="1" type="ORF">JG688_00013112</name>
</gene>
<dbReference type="EMBL" id="JAENGY010001080">
    <property type="protein sequence ID" value="KAG6952816.1"/>
    <property type="molecule type" value="Genomic_DNA"/>
</dbReference>
<keyword evidence="2" id="KW-1185">Reference proteome</keyword>
<sequence>PRKQAQRTGYTNLISHLNSKHPTHGEEYAEFQRRNLTSHEVFGFVDEVTTHMYDWLRWIVERNLSLCEVENQLTSQLVRMKPTSAKTLKTYMQRVADRVCNTIAKEMGECFGIMFDGWISGTRYFVAVFVVYHGATGLCERLIGLSPMEDGQTADAHIEFIESILAVYDKALSMIKFIVADNCTTNRSVATKLDVPLIGI</sequence>
<evidence type="ECO:0000313" key="1">
    <source>
        <dbReference type="EMBL" id="KAG6952816.1"/>
    </source>
</evidence>
<dbReference type="Proteomes" id="UP000709295">
    <property type="component" value="Unassembled WGS sequence"/>
</dbReference>
<feature type="non-terminal residue" evidence="1">
    <location>
        <position position="1"/>
    </location>
</feature>
<dbReference type="AlphaFoldDB" id="A0A8J5IA78"/>
<evidence type="ECO:0008006" key="3">
    <source>
        <dbReference type="Google" id="ProtNLM"/>
    </source>
</evidence>
<dbReference type="PANTHER" id="PTHR40866:SF1">
    <property type="entry name" value="BED-TYPE DOMAIN-CONTAINING PROTEIN"/>
    <property type="match status" value="1"/>
</dbReference>
<evidence type="ECO:0000313" key="2">
    <source>
        <dbReference type="Proteomes" id="UP000709295"/>
    </source>
</evidence>
<protein>
    <recommendedName>
        <fullName evidence="3">DUF659 domain-containing protein</fullName>
    </recommendedName>
</protein>
<reference evidence="1" key="1">
    <citation type="submission" date="2021-01" db="EMBL/GenBank/DDBJ databases">
        <title>Phytophthora aleatoria, a newly-described species from Pinus radiata is distinct from Phytophthora cactorum isolates based on comparative genomics.</title>
        <authorList>
            <person name="Mcdougal R."/>
            <person name="Panda P."/>
            <person name="Williams N."/>
            <person name="Studholme D.J."/>
        </authorList>
    </citation>
    <scope>NUCLEOTIDE SEQUENCE</scope>
    <source>
        <strain evidence="1">NZFS 4037</strain>
    </source>
</reference>
<proteinExistence type="predicted"/>
<comment type="caution">
    <text evidence="1">The sequence shown here is derived from an EMBL/GenBank/DDBJ whole genome shotgun (WGS) entry which is preliminary data.</text>
</comment>
<organism evidence="1 2">
    <name type="scientific">Phytophthora aleatoria</name>
    <dbReference type="NCBI Taxonomy" id="2496075"/>
    <lineage>
        <taxon>Eukaryota</taxon>
        <taxon>Sar</taxon>
        <taxon>Stramenopiles</taxon>
        <taxon>Oomycota</taxon>
        <taxon>Peronosporomycetes</taxon>
        <taxon>Peronosporales</taxon>
        <taxon>Peronosporaceae</taxon>
        <taxon>Phytophthora</taxon>
    </lineage>
</organism>
<name>A0A8J5IA78_9STRA</name>
<accession>A0A8J5IA78</accession>
<dbReference type="PANTHER" id="PTHR40866">
    <property type="entry name" value="BED-TYPE DOMAIN-CONTAINING PROTEIN"/>
    <property type="match status" value="1"/>
</dbReference>